<feature type="domain" description="DJ-1/PfpI" evidence="4">
    <location>
        <begin position="32"/>
        <end position="154"/>
    </location>
</feature>
<evidence type="ECO:0000313" key="5">
    <source>
        <dbReference type="EMBL" id="CAA9509478.1"/>
    </source>
</evidence>
<evidence type="ECO:0000256" key="3">
    <source>
        <dbReference type="ARBA" id="ARBA00038493"/>
    </source>
</evidence>
<proteinExistence type="inferred from homology"/>
<reference evidence="5" key="1">
    <citation type="submission" date="2020-02" db="EMBL/GenBank/DDBJ databases">
        <authorList>
            <person name="Meier V. D."/>
        </authorList>
    </citation>
    <scope>NUCLEOTIDE SEQUENCE</scope>
    <source>
        <strain evidence="5">AVDCRST_MAG91</strain>
    </source>
</reference>
<keyword evidence="2" id="KW-0456">Lyase</keyword>
<keyword evidence="1" id="KW-0346">Stress response</keyword>
<dbReference type="Pfam" id="PF01965">
    <property type="entry name" value="DJ-1_PfpI"/>
    <property type="match status" value="1"/>
</dbReference>
<name>A0A6J4SZZ1_9SPHN</name>
<evidence type="ECO:0000256" key="2">
    <source>
        <dbReference type="ARBA" id="ARBA00023239"/>
    </source>
</evidence>
<dbReference type="InterPro" id="IPR050325">
    <property type="entry name" value="Prot/Nucl_acid_deglycase"/>
</dbReference>
<accession>A0A6J4SZZ1</accession>
<dbReference type="GO" id="GO:0006508">
    <property type="term" value="P:proteolysis"/>
    <property type="evidence" value="ECO:0007669"/>
    <property type="project" value="UniProtKB-KW"/>
</dbReference>
<protein>
    <submittedName>
        <fullName evidence="5">Intracellular protease</fullName>
    </submittedName>
</protein>
<dbReference type="InterPro" id="IPR029062">
    <property type="entry name" value="Class_I_gatase-like"/>
</dbReference>
<dbReference type="CDD" id="cd03141">
    <property type="entry name" value="GATase1_Hsp31_like"/>
    <property type="match status" value="1"/>
</dbReference>
<dbReference type="Gene3D" id="3.40.50.880">
    <property type="match status" value="1"/>
</dbReference>
<dbReference type="GO" id="GO:0019243">
    <property type="term" value="P:methylglyoxal catabolic process to D-lactate via S-lactoyl-glutathione"/>
    <property type="evidence" value="ECO:0007669"/>
    <property type="project" value="TreeGrafter"/>
</dbReference>
<dbReference type="GO" id="GO:0005737">
    <property type="term" value="C:cytoplasm"/>
    <property type="evidence" value="ECO:0007669"/>
    <property type="project" value="TreeGrafter"/>
</dbReference>
<dbReference type="InterPro" id="IPR002818">
    <property type="entry name" value="DJ-1/PfpI"/>
</dbReference>
<gene>
    <name evidence="5" type="ORF">AVDCRST_MAG91-1538</name>
</gene>
<evidence type="ECO:0000259" key="4">
    <source>
        <dbReference type="Pfam" id="PF01965"/>
    </source>
</evidence>
<keyword evidence="5" id="KW-0378">Hydrolase</keyword>
<dbReference type="PANTHER" id="PTHR48094">
    <property type="entry name" value="PROTEIN/NUCLEIC ACID DEGLYCASE DJ-1-RELATED"/>
    <property type="match status" value="1"/>
</dbReference>
<comment type="similarity">
    <text evidence="3">Belongs to the peptidase C56 family. HSP31-like subfamily.</text>
</comment>
<dbReference type="PANTHER" id="PTHR48094:SF11">
    <property type="entry name" value="GLUTATHIONE-INDEPENDENT GLYOXALASE HSP31-RELATED"/>
    <property type="match status" value="1"/>
</dbReference>
<dbReference type="EMBL" id="CADCVX010000298">
    <property type="protein sequence ID" value="CAA9509478.1"/>
    <property type="molecule type" value="Genomic_DNA"/>
</dbReference>
<organism evidence="5">
    <name type="scientific">uncultured Sphingomonadaceae bacterium</name>
    <dbReference type="NCBI Taxonomy" id="169976"/>
    <lineage>
        <taxon>Bacteria</taxon>
        <taxon>Pseudomonadati</taxon>
        <taxon>Pseudomonadota</taxon>
        <taxon>Alphaproteobacteria</taxon>
        <taxon>Sphingomonadales</taxon>
        <taxon>Sphingomonadaceae</taxon>
        <taxon>environmental samples</taxon>
    </lineage>
</organism>
<sequence length="274" mass="29262">MAKAQVLVLGSNGMQLELQGGGSAEVGQYLNETVVPAMALIHAGYEVVLATPNGSKPQIDKASDSATHFGNDEAAYARAKSFFANDPSMNQVHTLRSVIEAGLDRYAGVFVPGGHAPVVDLMQDADVGTILRHFHEAGKPTALLCHGPLAAIAAMPRAREFRAAMIAGDTAAATEMAQGWLYSGYRMTVFSNGEEKWAEDNLFKARLNFYMADALRLAGGEVTTSSPDFEPYVVVDRELITGQNIKSDHPIAAKFTEALDRSLAEAPEHALANA</sequence>
<keyword evidence="5" id="KW-0645">Protease</keyword>
<dbReference type="SUPFAM" id="SSF52317">
    <property type="entry name" value="Class I glutamine amidotransferase-like"/>
    <property type="match status" value="1"/>
</dbReference>
<evidence type="ECO:0000256" key="1">
    <source>
        <dbReference type="ARBA" id="ARBA00023016"/>
    </source>
</evidence>
<dbReference type="AlphaFoldDB" id="A0A6J4SZZ1"/>
<dbReference type="GO" id="GO:0008233">
    <property type="term" value="F:peptidase activity"/>
    <property type="evidence" value="ECO:0007669"/>
    <property type="project" value="UniProtKB-KW"/>
</dbReference>
<dbReference type="GO" id="GO:0019172">
    <property type="term" value="F:glyoxalase III activity"/>
    <property type="evidence" value="ECO:0007669"/>
    <property type="project" value="TreeGrafter"/>
</dbReference>